<evidence type="ECO:0000256" key="1">
    <source>
        <dbReference type="ARBA" id="ARBA00022723"/>
    </source>
</evidence>
<evidence type="ECO:0000256" key="3">
    <source>
        <dbReference type="ARBA" id="ARBA00023180"/>
    </source>
</evidence>
<reference evidence="7" key="1">
    <citation type="submission" date="2021-01" db="EMBL/GenBank/DDBJ databases">
        <authorList>
            <person name="Corre E."/>
            <person name="Pelletier E."/>
            <person name="Niang G."/>
            <person name="Scheremetjew M."/>
            <person name="Finn R."/>
            <person name="Kale V."/>
            <person name="Holt S."/>
            <person name="Cochrane G."/>
            <person name="Meng A."/>
            <person name="Brown T."/>
            <person name="Cohen L."/>
        </authorList>
    </citation>
    <scope>NUCLEOTIDE SEQUENCE</scope>
    <source>
        <strain evidence="7">CCCM811</strain>
    </source>
</reference>
<dbReference type="EMBL" id="HBIV01007143">
    <property type="protein sequence ID" value="CAE0651991.1"/>
    <property type="molecule type" value="Transcribed_RNA"/>
</dbReference>
<dbReference type="Gene3D" id="3.40.720.10">
    <property type="entry name" value="Alkaline Phosphatase, subunit A"/>
    <property type="match status" value="1"/>
</dbReference>
<organism evidence="7">
    <name type="scientific">Lotharella globosa</name>
    <dbReference type="NCBI Taxonomy" id="91324"/>
    <lineage>
        <taxon>Eukaryota</taxon>
        <taxon>Sar</taxon>
        <taxon>Rhizaria</taxon>
        <taxon>Cercozoa</taxon>
        <taxon>Chlorarachniophyceae</taxon>
        <taxon>Lotharella</taxon>
    </lineage>
</organism>
<evidence type="ECO:0000259" key="4">
    <source>
        <dbReference type="Pfam" id="PF00884"/>
    </source>
</evidence>
<gene>
    <name evidence="5" type="ORF">LGLO00237_LOCUS5275</name>
    <name evidence="6" type="ORF">LGLO00237_LOCUS5276</name>
    <name evidence="7" type="ORF">LGLO00237_LOCUS5278</name>
</gene>
<name>A0A6V3JTV6_9EUKA</name>
<dbReference type="AlphaFoldDB" id="A0A6V3JTV6"/>
<sequence length="331" mass="36293">MFSLASGEPLFLFWAPHIVHTPLQVPKSHLDRFQHVADWRRRRYLAMVNYLDEAIGQVVDLLKSRHMYNDTLIAFSSDNGGPVYQNGTSGANNYPLRGGKASNWEGGVRVNAWASGGLIPESMRSRSLSGLSTAWDWWATFAAVGGIEDIADHKAAAAGLPPIDSVNLWPYWNGSVGQSPRKLIPLGSCVSKGHVKGYDQWCTNSDDKTTVGGVIVDMGSEQGLWKLIREEEIGMNGWQGVSFPNSTTSRFEFYRDSSCGSDGPGCLFKLDEDPTEHNNLAETKPDVVEVLAKILDEAQTTVFSPSRGKLDAELSCAAAQKYGGYWGPFVE</sequence>
<dbReference type="EMBL" id="HBIV01007146">
    <property type="protein sequence ID" value="CAE0651995.1"/>
    <property type="molecule type" value="Transcribed_RNA"/>
</dbReference>
<keyword evidence="2" id="KW-0106">Calcium</keyword>
<keyword evidence="3" id="KW-0325">Glycoprotein</keyword>
<evidence type="ECO:0000313" key="6">
    <source>
        <dbReference type="EMBL" id="CAE0651992.1"/>
    </source>
</evidence>
<dbReference type="InterPro" id="IPR017850">
    <property type="entry name" value="Alkaline_phosphatase_core_sf"/>
</dbReference>
<dbReference type="EMBL" id="HBIV01007144">
    <property type="protein sequence ID" value="CAE0651992.1"/>
    <property type="molecule type" value="Transcribed_RNA"/>
</dbReference>
<accession>A0A6V3JTV6</accession>
<feature type="domain" description="Sulfatase N-terminal" evidence="4">
    <location>
        <begin position="7"/>
        <end position="112"/>
    </location>
</feature>
<dbReference type="Gene3D" id="3.30.1120.10">
    <property type="match status" value="1"/>
</dbReference>
<dbReference type="SUPFAM" id="SSF53649">
    <property type="entry name" value="Alkaline phosphatase-like"/>
    <property type="match status" value="1"/>
</dbReference>
<dbReference type="InterPro" id="IPR047115">
    <property type="entry name" value="ARSB"/>
</dbReference>
<dbReference type="PANTHER" id="PTHR10342">
    <property type="entry name" value="ARYLSULFATASE"/>
    <property type="match status" value="1"/>
</dbReference>
<evidence type="ECO:0000313" key="5">
    <source>
        <dbReference type="EMBL" id="CAE0651991.1"/>
    </source>
</evidence>
<proteinExistence type="predicted"/>
<dbReference type="InterPro" id="IPR000917">
    <property type="entry name" value="Sulfatase_N"/>
</dbReference>
<dbReference type="PANTHER" id="PTHR10342:SF274">
    <property type="entry name" value="ARYLSULFATASE B"/>
    <property type="match status" value="1"/>
</dbReference>
<evidence type="ECO:0000313" key="7">
    <source>
        <dbReference type="EMBL" id="CAE0651995.1"/>
    </source>
</evidence>
<keyword evidence="1" id="KW-0479">Metal-binding</keyword>
<dbReference type="Pfam" id="PF00884">
    <property type="entry name" value="Sulfatase"/>
    <property type="match status" value="1"/>
</dbReference>
<evidence type="ECO:0000256" key="2">
    <source>
        <dbReference type="ARBA" id="ARBA00022837"/>
    </source>
</evidence>
<protein>
    <recommendedName>
        <fullName evidence="4">Sulfatase N-terminal domain-containing protein</fullName>
    </recommendedName>
</protein>
<dbReference type="GO" id="GO:0046872">
    <property type="term" value="F:metal ion binding"/>
    <property type="evidence" value="ECO:0007669"/>
    <property type="project" value="UniProtKB-KW"/>
</dbReference>
<dbReference type="GO" id="GO:0008484">
    <property type="term" value="F:sulfuric ester hydrolase activity"/>
    <property type="evidence" value="ECO:0007669"/>
    <property type="project" value="InterPro"/>
</dbReference>